<evidence type="ECO:0000313" key="6">
    <source>
        <dbReference type="EMBL" id="TQL76645.1"/>
    </source>
</evidence>
<dbReference type="Gene3D" id="1.10.1660.10">
    <property type="match status" value="1"/>
</dbReference>
<gene>
    <name evidence="6" type="ORF">FB566_2179</name>
</gene>
<reference evidence="6 7" key="1">
    <citation type="submission" date="2019-06" db="EMBL/GenBank/DDBJ databases">
        <title>Sequencing the genomes of 1000 actinobacteria strains.</title>
        <authorList>
            <person name="Klenk H.-P."/>
        </authorList>
    </citation>
    <scope>NUCLEOTIDE SEQUENCE [LARGE SCALE GENOMIC DNA]</scope>
    <source>
        <strain evidence="6 7">DSM 45928</strain>
    </source>
</reference>
<dbReference type="PROSITE" id="PS50937">
    <property type="entry name" value="HTH_MERR_2"/>
    <property type="match status" value="1"/>
</dbReference>
<dbReference type="SUPFAM" id="SSF46955">
    <property type="entry name" value="Putative DNA-binding domain"/>
    <property type="match status" value="1"/>
</dbReference>
<protein>
    <submittedName>
        <fullName evidence="6">DNA-binding transcriptional MerR regulator</fullName>
    </submittedName>
</protein>
<evidence type="ECO:0000256" key="3">
    <source>
        <dbReference type="ARBA" id="ARBA00023125"/>
    </source>
</evidence>
<name>A0A543AVN8_9ACTN</name>
<evidence type="ECO:0000313" key="7">
    <source>
        <dbReference type="Proteomes" id="UP000317043"/>
    </source>
</evidence>
<feature type="domain" description="HTH merR-type" evidence="5">
    <location>
        <begin position="1"/>
        <end position="68"/>
    </location>
</feature>
<evidence type="ECO:0000256" key="1">
    <source>
        <dbReference type="ARBA" id="ARBA00022491"/>
    </source>
</evidence>
<keyword evidence="7" id="KW-1185">Reference proteome</keyword>
<dbReference type="PANTHER" id="PTHR30204">
    <property type="entry name" value="REDOX-CYCLING DRUG-SENSING TRANSCRIPTIONAL ACTIVATOR SOXR"/>
    <property type="match status" value="1"/>
</dbReference>
<organism evidence="6 7">
    <name type="scientific">Stackebrandtia endophytica</name>
    <dbReference type="NCBI Taxonomy" id="1496996"/>
    <lineage>
        <taxon>Bacteria</taxon>
        <taxon>Bacillati</taxon>
        <taxon>Actinomycetota</taxon>
        <taxon>Actinomycetes</taxon>
        <taxon>Glycomycetales</taxon>
        <taxon>Glycomycetaceae</taxon>
        <taxon>Stackebrandtia</taxon>
    </lineage>
</organism>
<dbReference type="SMART" id="SM00422">
    <property type="entry name" value="HTH_MERR"/>
    <property type="match status" value="1"/>
</dbReference>
<dbReference type="GO" id="GO:0003677">
    <property type="term" value="F:DNA binding"/>
    <property type="evidence" value="ECO:0007669"/>
    <property type="project" value="UniProtKB-KW"/>
</dbReference>
<accession>A0A543AVN8</accession>
<comment type="caution">
    <text evidence="6">The sequence shown here is derived from an EMBL/GenBank/DDBJ whole genome shotgun (WGS) entry which is preliminary data.</text>
</comment>
<dbReference type="EMBL" id="VFOW01000001">
    <property type="protein sequence ID" value="TQL76645.1"/>
    <property type="molecule type" value="Genomic_DNA"/>
</dbReference>
<dbReference type="Proteomes" id="UP000317043">
    <property type="component" value="Unassembled WGS sequence"/>
</dbReference>
<dbReference type="InterPro" id="IPR009061">
    <property type="entry name" value="DNA-bd_dom_put_sf"/>
</dbReference>
<evidence type="ECO:0000259" key="5">
    <source>
        <dbReference type="PROSITE" id="PS50937"/>
    </source>
</evidence>
<dbReference type="PRINTS" id="PR00040">
    <property type="entry name" value="HTHMERR"/>
</dbReference>
<dbReference type="Pfam" id="PF13411">
    <property type="entry name" value="MerR_1"/>
    <property type="match status" value="1"/>
</dbReference>
<dbReference type="OrthoDB" id="3824912at2"/>
<dbReference type="InterPro" id="IPR000551">
    <property type="entry name" value="MerR-type_HTH_dom"/>
</dbReference>
<dbReference type="AlphaFoldDB" id="A0A543AVN8"/>
<keyword evidence="4" id="KW-0804">Transcription</keyword>
<dbReference type="InParanoid" id="A0A543AVN8"/>
<proteinExistence type="predicted"/>
<keyword evidence="2" id="KW-0805">Transcription regulation</keyword>
<evidence type="ECO:0000256" key="2">
    <source>
        <dbReference type="ARBA" id="ARBA00023015"/>
    </source>
</evidence>
<sequence length="126" mass="14179">MRIGTLSRRTGASVRMIRYYAAHGLLEPRRGSNGYREFTEDDVRIVEGIRCLLASGLNVVEARRVLEVDCGENPDSSPDELHAALGGVEERHNTLLADRARIDRELTALTELRELVRHNAEKPDRS</sequence>
<dbReference type="PANTHER" id="PTHR30204:SF69">
    <property type="entry name" value="MERR-FAMILY TRANSCRIPTIONAL REGULATOR"/>
    <property type="match status" value="1"/>
</dbReference>
<keyword evidence="3 6" id="KW-0238">DNA-binding</keyword>
<dbReference type="RefSeq" id="WP_142038345.1">
    <property type="nucleotide sequence ID" value="NZ_JBHTGS010000001.1"/>
</dbReference>
<keyword evidence="1" id="KW-0678">Repressor</keyword>
<dbReference type="GO" id="GO:0003700">
    <property type="term" value="F:DNA-binding transcription factor activity"/>
    <property type="evidence" value="ECO:0007669"/>
    <property type="project" value="InterPro"/>
</dbReference>
<evidence type="ECO:0000256" key="4">
    <source>
        <dbReference type="ARBA" id="ARBA00023163"/>
    </source>
</evidence>
<dbReference type="InterPro" id="IPR047057">
    <property type="entry name" value="MerR_fam"/>
</dbReference>